<gene>
    <name evidence="2" type="ORF">METZ01_LOCUS266092</name>
</gene>
<evidence type="ECO:0000256" key="1">
    <source>
        <dbReference type="SAM" id="Phobius"/>
    </source>
</evidence>
<proteinExistence type="predicted"/>
<feature type="transmembrane region" description="Helical" evidence="1">
    <location>
        <begin position="7"/>
        <end position="31"/>
    </location>
</feature>
<feature type="non-terminal residue" evidence="2">
    <location>
        <position position="183"/>
    </location>
</feature>
<protein>
    <recommendedName>
        <fullName evidence="3">Polysaccharide biosynthesis protein C-terminal domain-containing protein</fullName>
    </recommendedName>
</protein>
<dbReference type="AlphaFoldDB" id="A0A382JN88"/>
<feature type="transmembrane region" description="Helical" evidence="1">
    <location>
        <begin position="43"/>
        <end position="65"/>
    </location>
</feature>
<name>A0A382JN88_9ZZZZ</name>
<feature type="transmembrane region" description="Helical" evidence="1">
    <location>
        <begin position="119"/>
        <end position="139"/>
    </location>
</feature>
<reference evidence="2" key="1">
    <citation type="submission" date="2018-05" db="EMBL/GenBank/DDBJ databases">
        <authorList>
            <person name="Lanie J.A."/>
            <person name="Ng W.-L."/>
            <person name="Kazmierczak K.M."/>
            <person name="Andrzejewski T.M."/>
            <person name="Davidsen T.M."/>
            <person name="Wayne K.J."/>
            <person name="Tettelin H."/>
            <person name="Glass J.I."/>
            <person name="Rusch D."/>
            <person name="Podicherti R."/>
            <person name="Tsui H.-C.T."/>
            <person name="Winkler M.E."/>
        </authorList>
    </citation>
    <scope>NUCLEOTIDE SEQUENCE</scope>
</reference>
<organism evidence="2">
    <name type="scientific">marine metagenome</name>
    <dbReference type="NCBI Taxonomy" id="408172"/>
    <lineage>
        <taxon>unclassified sequences</taxon>
        <taxon>metagenomes</taxon>
        <taxon>ecological metagenomes</taxon>
    </lineage>
</organism>
<accession>A0A382JN88</accession>
<feature type="transmembrane region" description="Helical" evidence="1">
    <location>
        <begin position="77"/>
        <end position="99"/>
    </location>
</feature>
<evidence type="ECO:0008006" key="3">
    <source>
        <dbReference type="Google" id="ProtNLM"/>
    </source>
</evidence>
<evidence type="ECO:0000313" key="2">
    <source>
        <dbReference type="EMBL" id="SVC13238.1"/>
    </source>
</evidence>
<sequence>MGLSRRAAIVASGRVATTGSILVVNALLARAWAPDLFGQFSTIWVLGNTLVPFFLMGIPGALLYALPRRESPQRGALLVRSTVVLAASALVLCLVLWIASPLIALSVDGLTAAQLGDSLISFLPYVFCLVAGGHIEAALVASGRPMWQAVIAWLGAVVLIGSASGAYVFNWSVELTFAALSAA</sequence>
<keyword evidence="1" id="KW-0472">Membrane</keyword>
<keyword evidence="1" id="KW-1133">Transmembrane helix</keyword>
<feature type="transmembrane region" description="Helical" evidence="1">
    <location>
        <begin position="151"/>
        <end position="169"/>
    </location>
</feature>
<dbReference type="EMBL" id="UINC01075246">
    <property type="protein sequence ID" value="SVC13238.1"/>
    <property type="molecule type" value="Genomic_DNA"/>
</dbReference>
<keyword evidence="1" id="KW-0812">Transmembrane</keyword>